<dbReference type="Proteomes" id="UP000709295">
    <property type="component" value="Unassembled WGS sequence"/>
</dbReference>
<organism evidence="1 2">
    <name type="scientific">Phytophthora aleatoria</name>
    <dbReference type="NCBI Taxonomy" id="2496075"/>
    <lineage>
        <taxon>Eukaryota</taxon>
        <taxon>Sar</taxon>
        <taxon>Stramenopiles</taxon>
        <taxon>Oomycota</taxon>
        <taxon>Peronosporomycetes</taxon>
        <taxon>Peronosporales</taxon>
        <taxon>Peronosporaceae</taxon>
        <taxon>Phytophthora</taxon>
    </lineage>
</organism>
<sequence length="224" mass="25386">MEIGNLSQDPDNISLADWKRLIQLALDTCAILQLTYPETTCDDSNLVSHFSRPVLVKLRVIEHVDCKYCVLYVKYKCTGGSTNSSSTTFSTLSSCFLERNPEVVVYLPFVISKKIGFTKRLMEHVHEGILSPNGLSSAINHLERRRRNRYYELLSMFAYVVNRRHSENASYSPPTPPTVDAYLANNKVVSHGTLTAAWLTYTELYSSLRELVMKQSKVKKSPAN</sequence>
<dbReference type="EMBL" id="JAENGY010002620">
    <property type="protein sequence ID" value="KAG6943692.1"/>
    <property type="molecule type" value="Genomic_DNA"/>
</dbReference>
<evidence type="ECO:0000313" key="1">
    <source>
        <dbReference type="EMBL" id="KAG6943692.1"/>
    </source>
</evidence>
<dbReference type="AlphaFoldDB" id="A0A8J5IAF3"/>
<accession>A0A8J5IAF3</accession>
<evidence type="ECO:0000313" key="2">
    <source>
        <dbReference type="Proteomes" id="UP000709295"/>
    </source>
</evidence>
<protein>
    <submittedName>
        <fullName evidence="1">Uncharacterized protein</fullName>
    </submittedName>
</protein>
<proteinExistence type="predicted"/>
<comment type="caution">
    <text evidence="1">The sequence shown here is derived from an EMBL/GenBank/DDBJ whole genome shotgun (WGS) entry which is preliminary data.</text>
</comment>
<keyword evidence="2" id="KW-1185">Reference proteome</keyword>
<gene>
    <name evidence="1" type="ORF">JG688_00017478</name>
</gene>
<reference evidence="1" key="1">
    <citation type="submission" date="2021-01" db="EMBL/GenBank/DDBJ databases">
        <title>Phytophthora aleatoria, a newly-described species from Pinus radiata is distinct from Phytophthora cactorum isolates based on comparative genomics.</title>
        <authorList>
            <person name="Mcdougal R."/>
            <person name="Panda P."/>
            <person name="Williams N."/>
            <person name="Studholme D.J."/>
        </authorList>
    </citation>
    <scope>NUCLEOTIDE SEQUENCE</scope>
    <source>
        <strain evidence="1">NZFS 4037</strain>
    </source>
</reference>
<name>A0A8J5IAF3_9STRA</name>